<dbReference type="HOGENOM" id="CLU_019602_1_0_4"/>
<keyword evidence="7 8" id="KW-0472">Membrane</keyword>
<evidence type="ECO:0000259" key="9">
    <source>
        <dbReference type="PROSITE" id="PS50928"/>
    </source>
</evidence>
<proteinExistence type="inferred from homology"/>
<geneLocation type="plasmid" evidence="10 11">
    <name>p2</name>
</geneLocation>
<reference evidence="10 11" key="2">
    <citation type="journal article" date="2018" name="Int. J. Syst. Evol. Microbiol.">
        <title>Burkholderia insecticola sp. nov., a gut symbiotic bacterium of the bean bug Riptortus pedestris.</title>
        <authorList>
            <person name="Takeshita K."/>
            <person name="Tamaki H."/>
            <person name="Ohbayashi T."/>
            <person name="Meng X.-Y."/>
            <person name="Sone T."/>
            <person name="Mitani Y."/>
            <person name="Peeters C."/>
            <person name="Kikuchi Y."/>
            <person name="Vandamme P."/>
        </authorList>
    </citation>
    <scope>NUCLEOTIDE SEQUENCE [LARGE SCALE GENOMIC DNA]</scope>
    <source>
        <strain evidence="10">RPE64</strain>
        <plasmid evidence="10 11">p2</plasmid>
    </source>
</reference>
<dbReference type="OrthoDB" id="7255919at2"/>
<dbReference type="CDD" id="cd06261">
    <property type="entry name" value="TM_PBP2"/>
    <property type="match status" value="1"/>
</dbReference>
<evidence type="ECO:0000313" key="10">
    <source>
        <dbReference type="EMBL" id="BAO93987.1"/>
    </source>
</evidence>
<evidence type="ECO:0000256" key="5">
    <source>
        <dbReference type="ARBA" id="ARBA00022692"/>
    </source>
</evidence>
<comment type="similarity">
    <text evidence="2">Belongs to the binding-protein-dependent transport system permease family. HisMQ subfamily.</text>
</comment>
<feature type="transmembrane region" description="Helical" evidence="8">
    <location>
        <begin position="53"/>
        <end position="76"/>
    </location>
</feature>
<dbReference type="GO" id="GO:0043190">
    <property type="term" value="C:ATP-binding cassette (ABC) transporter complex"/>
    <property type="evidence" value="ECO:0007669"/>
    <property type="project" value="InterPro"/>
</dbReference>
<dbReference type="SUPFAM" id="SSF161098">
    <property type="entry name" value="MetI-like"/>
    <property type="match status" value="1"/>
</dbReference>
<evidence type="ECO:0000313" key="11">
    <source>
        <dbReference type="Proteomes" id="UP000013966"/>
    </source>
</evidence>
<dbReference type="Proteomes" id="UP000013966">
    <property type="component" value="Plasmid p2"/>
</dbReference>
<reference evidence="10 11" key="1">
    <citation type="journal article" date="2013" name="Genome Announc.">
        <title>Complete Genome Sequence of Burkholderia sp. Strain RPE64, Bacterial Symbiont of the Bean Bug Riptortus pedestris.</title>
        <authorList>
            <person name="Shibata T.F."/>
            <person name="Maeda T."/>
            <person name="Nikoh N."/>
            <person name="Yamaguchi K."/>
            <person name="Oshima K."/>
            <person name="Hattori M."/>
            <person name="Nishiyama T."/>
            <person name="Hasebe M."/>
            <person name="Fukatsu T."/>
            <person name="Kikuchi Y."/>
            <person name="Shigenobu S."/>
        </authorList>
    </citation>
    <scope>NUCLEOTIDE SEQUENCE [LARGE SCALE GENOMIC DNA]</scope>
    <source>
        <plasmid evidence="10 11">p2</plasmid>
    </source>
</reference>
<keyword evidence="3 8" id="KW-0813">Transport</keyword>
<accession>A0A060PGS3</accession>
<name>A0A060PGS3_9BURK</name>
<dbReference type="InterPro" id="IPR035906">
    <property type="entry name" value="MetI-like_sf"/>
</dbReference>
<keyword evidence="4" id="KW-1003">Cell membrane</keyword>
<evidence type="ECO:0000256" key="7">
    <source>
        <dbReference type="ARBA" id="ARBA00023136"/>
    </source>
</evidence>
<comment type="subcellular location">
    <subcellularLocation>
        <location evidence="1">Cell inner membrane</location>
        <topology evidence="1">Multi-pass membrane protein</topology>
    </subcellularLocation>
    <subcellularLocation>
        <location evidence="8">Cell membrane</location>
        <topology evidence="8">Multi-pass membrane protein</topology>
    </subcellularLocation>
</comment>
<evidence type="ECO:0000256" key="3">
    <source>
        <dbReference type="ARBA" id="ARBA00022448"/>
    </source>
</evidence>
<keyword evidence="11" id="KW-1185">Reference proteome</keyword>
<feature type="transmembrane region" description="Helical" evidence="8">
    <location>
        <begin position="20"/>
        <end position="41"/>
    </location>
</feature>
<dbReference type="Pfam" id="PF00528">
    <property type="entry name" value="BPD_transp_1"/>
    <property type="match status" value="1"/>
</dbReference>
<dbReference type="GO" id="GO:0006865">
    <property type="term" value="P:amino acid transport"/>
    <property type="evidence" value="ECO:0007669"/>
    <property type="project" value="TreeGrafter"/>
</dbReference>
<dbReference type="KEGG" id="buo:BRPE64_ECDS01050"/>
<keyword evidence="5 8" id="KW-0812">Transmembrane</keyword>
<feature type="domain" description="ABC transmembrane type-1" evidence="9">
    <location>
        <begin position="17"/>
        <end position="205"/>
    </location>
</feature>
<dbReference type="RefSeq" id="WP_044044051.1">
    <property type="nucleotide sequence ID" value="NC_021295.1"/>
</dbReference>
<dbReference type="EMBL" id="AP013062">
    <property type="protein sequence ID" value="BAO93987.1"/>
    <property type="molecule type" value="Genomic_DNA"/>
</dbReference>
<evidence type="ECO:0000256" key="1">
    <source>
        <dbReference type="ARBA" id="ARBA00004429"/>
    </source>
</evidence>
<evidence type="ECO:0000256" key="8">
    <source>
        <dbReference type="RuleBase" id="RU363032"/>
    </source>
</evidence>
<dbReference type="NCBIfam" id="TIGR01726">
    <property type="entry name" value="HEQRo_perm_3TM"/>
    <property type="match status" value="1"/>
</dbReference>
<dbReference type="InterPro" id="IPR010065">
    <property type="entry name" value="AA_ABC_transptr_permease_3TM"/>
</dbReference>
<sequence>MIEFTLWDIARNLMLAARWTVLLSLIAFVGGGLAGLMLLVMRMSPLPWLRRFVMLYVEVFQGTPLLMQLFLGFFGLPMLGVEVSPWAAATVTLTLYTGAYLSDIWRGCVEAVPRGQWSAAASLGMTWTQQFRYVVWPQAWKIAVPPTVGFLVQVVKSTALTSIIGLTELTKTGTMITNAVFRPFPIYALVALLYFAMCFPLTWYARALERRYRVGRHR</sequence>
<dbReference type="InterPro" id="IPR043429">
    <property type="entry name" value="ArtM/GltK/GlnP/TcyL/YhdX-like"/>
</dbReference>
<dbReference type="PANTHER" id="PTHR30614">
    <property type="entry name" value="MEMBRANE COMPONENT OF AMINO ACID ABC TRANSPORTER"/>
    <property type="match status" value="1"/>
</dbReference>
<protein>
    <submittedName>
        <fullName evidence="10">Polar amino acid ABC transporter inner membrane subunit</fullName>
    </submittedName>
</protein>
<evidence type="ECO:0000256" key="2">
    <source>
        <dbReference type="ARBA" id="ARBA00010072"/>
    </source>
</evidence>
<organism evidence="10 11">
    <name type="scientific">Caballeronia insecticola</name>
    <dbReference type="NCBI Taxonomy" id="758793"/>
    <lineage>
        <taxon>Bacteria</taxon>
        <taxon>Pseudomonadati</taxon>
        <taxon>Pseudomonadota</taxon>
        <taxon>Betaproteobacteria</taxon>
        <taxon>Burkholderiales</taxon>
        <taxon>Burkholderiaceae</taxon>
        <taxon>Caballeronia</taxon>
    </lineage>
</organism>
<dbReference type="PANTHER" id="PTHR30614:SF34">
    <property type="entry name" value="BLR6398 PROTEIN"/>
    <property type="match status" value="1"/>
</dbReference>
<feature type="transmembrane region" description="Helical" evidence="8">
    <location>
        <begin position="184"/>
        <end position="205"/>
    </location>
</feature>
<keyword evidence="10" id="KW-0614">Plasmid</keyword>
<dbReference type="InterPro" id="IPR000515">
    <property type="entry name" value="MetI-like"/>
</dbReference>
<evidence type="ECO:0000256" key="6">
    <source>
        <dbReference type="ARBA" id="ARBA00022989"/>
    </source>
</evidence>
<dbReference type="AlphaFoldDB" id="A0A060PGS3"/>
<keyword evidence="6 8" id="KW-1133">Transmembrane helix</keyword>
<gene>
    <name evidence="10" type="ORF">BRPE64_ECDS01050</name>
</gene>
<dbReference type="Gene3D" id="1.10.3720.10">
    <property type="entry name" value="MetI-like"/>
    <property type="match status" value="1"/>
</dbReference>
<dbReference type="GO" id="GO:0022857">
    <property type="term" value="F:transmembrane transporter activity"/>
    <property type="evidence" value="ECO:0007669"/>
    <property type="project" value="InterPro"/>
</dbReference>
<evidence type="ECO:0000256" key="4">
    <source>
        <dbReference type="ARBA" id="ARBA00022475"/>
    </source>
</evidence>
<dbReference type="PROSITE" id="PS50928">
    <property type="entry name" value="ABC_TM1"/>
    <property type="match status" value="1"/>
</dbReference>